<evidence type="ECO:0000313" key="3">
    <source>
        <dbReference type="Proteomes" id="UP000190834"/>
    </source>
</evidence>
<evidence type="ECO:0000313" key="2">
    <source>
        <dbReference type="EMBL" id="SKA29534.1"/>
    </source>
</evidence>
<keyword evidence="1" id="KW-1133">Transmembrane helix</keyword>
<reference evidence="3" key="1">
    <citation type="submission" date="2017-02" db="EMBL/GenBank/DDBJ databases">
        <authorList>
            <person name="Varghese N."/>
            <person name="Submissions S."/>
        </authorList>
    </citation>
    <scope>NUCLEOTIDE SEQUENCE [LARGE SCALE GENOMIC DNA]</scope>
    <source>
        <strain evidence="3">DSM 19608</strain>
    </source>
</reference>
<keyword evidence="1" id="KW-0472">Membrane</keyword>
<dbReference type="EMBL" id="FUXB01000048">
    <property type="protein sequence ID" value="SKA29534.1"/>
    <property type="molecule type" value="Genomic_DNA"/>
</dbReference>
<dbReference type="GeneID" id="70581832"/>
<gene>
    <name evidence="2" type="ORF">SAMN02745782_03379</name>
</gene>
<proteinExistence type="predicted"/>
<sequence>MIEFLVNVFLSVLSGIYAGLVVARFVKFEEIRTRIKKVIYNIDFINDGPNGEYILIDRGNSNDLLLYISELLYLQHKSAANIVGGLMTSINHSKANPHQLTGDINDFYPKWQEIARKLKPNIWVLYP</sequence>
<protein>
    <submittedName>
        <fullName evidence="2">Uncharacterized protein</fullName>
    </submittedName>
</protein>
<dbReference type="OrthoDB" id="7068674at2"/>
<accession>A0A1T4SML0</accession>
<organism evidence="2 3">
    <name type="scientific">Vibrio cincinnatiensis DSM 19608</name>
    <dbReference type="NCBI Taxonomy" id="1123491"/>
    <lineage>
        <taxon>Bacteria</taxon>
        <taxon>Pseudomonadati</taxon>
        <taxon>Pseudomonadota</taxon>
        <taxon>Gammaproteobacteria</taxon>
        <taxon>Vibrionales</taxon>
        <taxon>Vibrionaceae</taxon>
        <taxon>Vibrio</taxon>
    </lineage>
</organism>
<dbReference type="AlphaFoldDB" id="A0A1T4SML0"/>
<feature type="transmembrane region" description="Helical" evidence="1">
    <location>
        <begin position="6"/>
        <end position="26"/>
    </location>
</feature>
<name>A0A1T4SML0_VIBCI</name>
<evidence type="ECO:0000256" key="1">
    <source>
        <dbReference type="SAM" id="Phobius"/>
    </source>
</evidence>
<dbReference type="Proteomes" id="UP000190834">
    <property type="component" value="Unassembled WGS sequence"/>
</dbReference>
<keyword evidence="1" id="KW-0812">Transmembrane</keyword>
<keyword evidence="3" id="KW-1185">Reference proteome</keyword>
<dbReference type="RefSeq" id="WP_078927661.1">
    <property type="nucleotide sequence ID" value="NZ_FUXB01000048.1"/>
</dbReference>